<dbReference type="SUPFAM" id="SSF103088">
    <property type="entry name" value="OmpA-like"/>
    <property type="match status" value="1"/>
</dbReference>
<proteinExistence type="predicted"/>
<dbReference type="GO" id="GO:0009279">
    <property type="term" value="C:cell outer membrane"/>
    <property type="evidence" value="ECO:0007669"/>
    <property type="project" value="UniProtKB-SubCell"/>
</dbReference>
<keyword evidence="15" id="KW-1185">Reference proteome</keyword>
<protein>
    <submittedName>
        <fullName evidence="14">OmpA/MotB domain protein</fullName>
    </submittedName>
</protein>
<organism evidence="14 15">
    <name type="scientific">Haliangium ochraceum (strain DSM 14365 / JCM 11303 / SMP-2)</name>
    <dbReference type="NCBI Taxonomy" id="502025"/>
    <lineage>
        <taxon>Bacteria</taxon>
        <taxon>Pseudomonadati</taxon>
        <taxon>Myxococcota</taxon>
        <taxon>Polyangia</taxon>
        <taxon>Haliangiales</taxon>
        <taxon>Kofleriaceae</taxon>
        <taxon>Haliangium</taxon>
    </lineage>
</organism>
<dbReference type="EMBL" id="CP001804">
    <property type="protein sequence ID" value="ACY14493.1"/>
    <property type="molecule type" value="Genomic_DNA"/>
</dbReference>
<dbReference type="SUPFAM" id="SSF103647">
    <property type="entry name" value="TSP type-3 repeat"/>
    <property type="match status" value="2"/>
</dbReference>
<evidence type="ECO:0000256" key="5">
    <source>
        <dbReference type="ARBA" id="ARBA00022729"/>
    </source>
</evidence>
<evidence type="ECO:0000256" key="4">
    <source>
        <dbReference type="ARBA" id="ARBA00022692"/>
    </source>
</evidence>
<keyword evidence="3" id="KW-1134">Transmembrane beta strand</keyword>
<comment type="subcellular location">
    <subcellularLocation>
        <location evidence="1">Cell outer membrane</location>
        <topology evidence="1">Multi-pass membrane protein</topology>
    </subcellularLocation>
</comment>
<dbReference type="CDD" id="cd07185">
    <property type="entry name" value="OmpA_C-like"/>
    <property type="match status" value="1"/>
</dbReference>
<evidence type="ECO:0000256" key="2">
    <source>
        <dbReference type="ARBA" id="ARBA00022448"/>
    </source>
</evidence>
<dbReference type="eggNOG" id="COG2885">
    <property type="taxonomic scope" value="Bacteria"/>
</dbReference>
<dbReference type="RefSeq" id="WP_012827101.1">
    <property type="nucleotide sequence ID" value="NC_013440.1"/>
</dbReference>
<name>D0LZ23_HALO1</name>
<dbReference type="PROSITE" id="PS51123">
    <property type="entry name" value="OMPA_2"/>
    <property type="match status" value="1"/>
</dbReference>
<dbReference type="PRINTS" id="PR01021">
    <property type="entry name" value="OMPADOMAIN"/>
</dbReference>
<evidence type="ECO:0000256" key="10">
    <source>
        <dbReference type="PROSITE-ProRule" id="PRU00473"/>
    </source>
</evidence>
<evidence type="ECO:0000256" key="8">
    <source>
        <dbReference type="ARBA" id="ARBA00023136"/>
    </source>
</evidence>
<dbReference type="InterPro" id="IPR006664">
    <property type="entry name" value="OMP_bac"/>
</dbReference>
<evidence type="ECO:0000256" key="11">
    <source>
        <dbReference type="SAM" id="MobiDB-lite"/>
    </source>
</evidence>
<dbReference type="KEGG" id="hoh:Hoch_1947"/>
<dbReference type="GO" id="GO:0046930">
    <property type="term" value="C:pore complex"/>
    <property type="evidence" value="ECO:0007669"/>
    <property type="project" value="UniProtKB-KW"/>
</dbReference>
<dbReference type="GO" id="GO:0005509">
    <property type="term" value="F:calcium ion binding"/>
    <property type="evidence" value="ECO:0007669"/>
    <property type="project" value="InterPro"/>
</dbReference>
<dbReference type="InterPro" id="IPR006665">
    <property type="entry name" value="OmpA-like"/>
</dbReference>
<dbReference type="PANTHER" id="PTHR30329:SF21">
    <property type="entry name" value="LIPOPROTEIN YIAD-RELATED"/>
    <property type="match status" value="1"/>
</dbReference>
<evidence type="ECO:0000256" key="9">
    <source>
        <dbReference type="ARBA" id="ARBA00023237"/>
    </source>
</evidence>
<evidence type="ECO:0000256" key="3">
    <source>
        <dbReference type="ARBA" id="ARBA00022452"/>
    </source>
</evidence>
<feature type="signal peptide" evidence="12">
    <location>
        <begin position="1"/>
        <end position="30"/>
    </location>
</feature>
<dbReference type="InterPro" id="IPR050330">
    <property type="entry name" value="Bact_OuterMem_StrucFunc"/>
</dbReference>
<accession>D0LZ23</accession>
<dbReference type="GO" id="GO:0007155">
    <property type="term" value="P:cell adhesion"/>
    <property type="evidence" value="ECO:0007669"/>
    <property type="project" value="InterPro"/>
</dbReference>
<evidence type="ECO:0000256" key="7">
    <source>
        <dbReference type="ARBA" id="ARBA00023114"/>
    </source>
</evidence>
<evidence type="ECO:0000313" key="14">
    <source>
        <dbReference type="EMBL" id="ACY14493.1"/>
    </source>
</evidence>
<keyword evidence="9" id="KW-0998">Cell outer membrane</keyword>
<gene>
    <name evidence="14" type="ordered locus">Hoch_1947</name>
</gene>
<dbReference type="Gene3D" id="3.30.1330.60">
    <property type="entry name" value="OmpA-like domain"/>
    <property type="match status" value="1"/>
</dbReference>
<dbReference type="Pfam" id="PF02412">
    <property type="entry name" value="TSP_3"/>
    <property type="match status" value="1"/>
</dbReference>
<evidence type="ECO:0000256" key="1">
    <source>
        <dbReference type="ARBA" id="ARBA00004571"/>
    </source>
</evidence>
<dbReference type="Proteomes" id="UP000001880">
    <property type="component" value="Chromosome"/>
</dbReference>
<feature type="region of interest" description="Disordered" evidence="11">
    <location>
        <begin position="201"/>
        <end position="341"/>
    </location>
</feature>
<feature type="domain" description="OmpA-like" evidence="13">
    <location>
        <begin position="348"/>
        <end position="465"/>
    </location>
</feature>
<dbReference type="InterPro" id="IPR003367">
    <property type="entry name" value="Thrombospondin_3-like_rpt"/>
</dbReference>
<evidence type="ECO:0000256" key="12">
    <source>
        <dbReference type="SAM" id="SignalP"/>
    </source>
</evidence>
<dbReference type="GO" id="GO:0015288">
    <property type="term" value="F:porin activity"/>
    <property type="evidence" value="ECO:0007669"/>
    <property type="project" value="UniProtKB-KW"/>
</dbReference>
<dbReference type="InterPro" id="IPR011250">
    <property type="entry name" value="OMP/PagP_B-barrel"/>
</dbReference>
<sequence>MKFSSLRSRGTKTLFLSAAAVAMTASAAHADRIDLGLFGGVHIFSNENELGVVDTPPPAAPSSASPVNSADIGLRVAYEVLPKLYVEAEADIHPTRIRRSEAGLLVLGWRASALYDLASTKQRPFLMVGVGGLTSFSDDETLLANDTDFVPHIGTGIKFDLPADFGARVDLRASFPPSSTSKGGTTDLEVLLGFYKSFGVVPPPPPPMDTDGDGIFDESDQCPNEPEDMDGNADDDGCPEEEPPADTDGDGMTDDVDQCPNEAEDVDGFSDEDGCPDLDNDGDGIPDASDQCSDSAEDPDGFADEDGCPDEDNDGDGIVDAADQCMNEPETANGYQDGDGCPDEIPEEVKNYTGSIEGIRFANNSDRILPVSRKVLDEAARILVEYPDLRVEISGHSDDRGKRDFNIDLSKRRAEAVRVYLVGKGVEDSRLVSMGFGPDRPLVENTSNANRAKNRRVEFNLIVAGGANAEAEAGVEAEAEVEAGAEDAQE</sequence>
<dbReference type="HOGENOM" id="CLU_596860_0_0_7"/>
<dbReference type="Pfam" id="PF00691">
    <property type="entry name" value="OmpA"/>
    <property type="match status" value="1"/>
</dbReference>
<dbReference type="InterPro" id="IPR028974">
    <property type="entry name" value="TSP_type-3_rpt"/>
</dbReference>
<feature type="compositionally biased region" description="Acidic residues" evidence="11">
    <location>
        <begin position="295"/>
        <end position="317"/>
    </location>
</feature>
<dbReference type="InterPro" id="IPR036737">
    <property type="entry name" value="OmpA-like_sf"/>
</dbReference>
<dbReference type="GO" id="GO:0006811">
    <property type="term" value="P:monoatomic ion transport"/>
    <property type="evidence" value="ECO:0007669"/>
    <property type="project" value="UniProtKB-KW"/>
</dbReference>
<dbReference type="Gene3D" id="2.40.160.20">
    <property type="match status" value="1"/>
</dbReference>
<keyword evidence="5 12" id="KW-0732">Signal</keyword>
<evidence type="ECO:0000313" key="15">
    <source>
        <dbReference type="Proteomes" id="UP000001880"/>
    </source>
</evidence>
<evidence type="ECO:0000259" key="13">
    <source>
        <dbReference type="PROSITE" id="PS51123"/>
    </source>
</evidence>
<keyword evidence="4" id="KW-0812">Transmembrane</keyword>
<keyword evidence="8 10" id="KW-0472">Membrane</keyword>
<feature type="compositionally biased region" description="Acidic residues" evidence="11">
    <location>
        <begin position="210"/>
        <end position="284"/>
    </location>
</feature>
<dbReference type="SUPFAM" id="SSF56925">
    <property type="entry name" value="OMPA-like"/>
    <property type="match status" value="1"/>
</dbReference>
<dbReference type="PANTHER" id="PTHR30329">
    <property type="entry name" value="STATOR ELEMENT OF FLAGELLAR MOTOR COMPLEX"/>
    <property type="match status" value="1"/>
</dbReference>
<feature type="chain" id="PRO_5003011795" evidence="12">
    <location>
        <begin position="31"/>
        <end position="490"/>
    </location>
</feature>
<dbReference type="Gene3D" id="4.10.1080.10">
    <property type="entry name" value="TSP type-3 repeat"/>
    <property type="match status" value="2"/>
</dbReference>
<reference evidence="14 15" key="1">
    <citation type="journal article" date="2010" name="Stand. Genomic Sci.">
        <title>Complete genome sequence of Haliangium ochraceum type strain (SMP-2).</title>
        <authorList>
            <consortium name="US DOE Joint Genome Institute (JGI-PGF)"/>
            <person name="Ivanova N."/>
            <person name="Daum C."/>
            <person name="Lang E."/>
            <person name="Abt B."/>
            <person name="Kopitz M."/>
            <person name="Saunders E."/>
            <person name="Lapidus A."/>
            <person name="Lucas S."/>
            <person name="Glavina Del Rio T."/>
            <person name="Nolan M."/>
            <person name="Tice H."/>
            <person name="Copeland A."/>
            <person name="Cheng J.F."/>
            <person name="Chen F."/>
            <person name="Bruce D."/>
            <person name="Goodwin L."/>
            <person name="Pitluck S."/>
            <person name="Mavromatis K."/>
            <person name="Pati A."/>
            <person name="Mikhailova N."/>
            <person name="Chen A."/>
            <person name="Palaniappan K."/>
            <person name="Land M."/>
            <person name="Hauser L."/>
            <person name="Chang Y.J."/>
            <person name="Jeffries C.D."/>
            <person name="Detter J.C."/>
            <person name="Brettin T."/>
            <person name="Rohde M."/>
            <person name="Goker M."/>
            <person name="Bristow J."/>
            <person name="Markowitz V."/>
            <person name="Eisen J.A."/>
            <person name="Hugenholtz P."/>
            <person name="Kyrpides N.C."/>
            <person name="Klenk H.P."/>
        </authorList>
    </citation>
    <scope>NUCLEOTIDE SEQUENCE [LARGE SCALE GENOMIC DNA]</scope>
    <source>
        <strain evidence="15">DSM 14365 / CIP 107738 / JCM 11303 / AJ 13395 / SMP-2</strain>
    </source>
</reference>
<keyword evidence="6" id="KW-0406">Ion transport</keyword>
<dbReference type="AlphaFoldDB" id="D0LZ23"/>
<evidence type="ECO:0000256" key="6">
    <source>
        <dbReference type="ARBA" id="ARBA00023065"/>
    </source>
</evidence>
<keyword evidence="2" id="KW-0813">Transport</keyword>
<keyword evidence="7" id="KW-0626">Porin</keyword>
<dbReference type="STRING" id="502025.Hoch_1947"/>